<name>A0ABR2IAQ0_9PEZI</name>
<dbReference type="InterPro" id="IPR001810">
    <property type="entry name" value="F-box_dom"/>
</dbReference>
<dbReference type="EMBL" id="JAPCWZ010000006">
    <property type="protein sequence ID" value="KAK8860063.1"/>
    <property type="molecule type" value="Genomic_DNA"/>
</dbReference>
<feature type="domain" description="F-box" evidence="2">
    <location>
        <begin position="1"/>
        <end position="37"/>
    </location>
</feature>
<dbReference type="Proteomes" id="UP001390339">
    <property type="component" value="Unassembled WGS sequence"/>
</dbReference>
<evidence type="ECO:0000313" key="3">
    <source>
        <dbReference type="EMBL" id="KAK8860063.1"/>
    </source>
</evidence>
<evidence type="ECO:0000256" key="1">
    <source>
        <dbReference type="SAM" id="MobiDB-lite"/>
    </source>
</evidence>
<evidence type="ECO:0000313" key="4">
    <source>
        <dbReference type="Proteomes" id="UP001390339"/>
    </source>
</evidence>
<accession>A0ABR2IAQ0</accession>
<feature type="region of interest" description="Disordered" evidence="1">
    <location>
        <begin position="553"/>
        <end position="575"/>
    </location>
</feature>
<evidence type="ECO:0000259" key="2">
    <source>
        <dbReference type="PROSITE" id="PS50181"/>
    </source>
</evidence>
<protein>
    <recommendedName>
        <fullName evidence="2">F-box domain-containing protein</fullName>
    </recommendedName>
</protein>
<proteinExistence type="predicted"/>
<dbReference type="CDD" id="cd09917">
    <property type="entry name" value="F-box_SF"/>
    <property type="match status" value="1"/>
</dbReference>
<dbReference type="InterPro" id="IPR036047">
    <property type="entry name" value="F-box-like_dom_sf"/>
</dbReference>
<keyword evidence="4" id="KW-1185">Reference proteome</keyword>
<gene>
    <name evidence="3" type="ORF">PGQ11_010797</name>
</gene>
<reference evidence="3 4" key="1">
    <citation type="journal article" date="2024" name="IMA Fungus">
        <title>Apiospora arundinis, a panoply of carbohydrate-active enzymes and secondary metabolites.</title>
        <authorList>
            <person name="Sorensen T."/>
            <person name="Petersen C."/>
            <person name="Muurmann A.T."/>
            <person name="Christiansen J.V."/>
            <person name="Brundto M.L."/>
            <person name="Overgaard C.K."/>
            <person name="Boysen A.T."/>
            <person name="Wollenberg R.D."/>
            <person name="Larsen T.O."/>
            <person name="Sorensen J.L."/>
            <person name="Nielsen K.L."/>
            <person name="Sondergaard T.E."/>
        </authorList>
    </citation>
    <scope>NUCLEOTIDE SEQUENCE [LARGE SCALE GENOMIC DNA]</scope>
    <source>
        <strain evidence="3 4">AAU 773</strain>
    </source>
</reference>
<dbReference type="Gene3D" id="1.20.1280.50">
    <property type="match status" value="1"/>
</dbReference>
<sequence length="575" mass="66288">MALFQNLPDEILHDIVTRLPVESAFCLARTCHTFRRLSYETCYPMFFYGSARCLYSTGRLLNDEVETSVDMFNPPDKCFPPWPQNGLLKGPYHGRQKGFSQPSGNDYFALHSMTYDIHEQKNQALSRIAGLLLKDTLCSSCWDLRGTPVFHQRLRSLMRPRYCTVCRMYHPKVHFSKSTSTWGLGARRWMCLGWTGKVRICAHKELDWKEYQQVPQSFQFNCTGCSTTFSAAQGHIRKVIPLGSLGDRHENPANLDSQLTPLRHLLEDCKESGCPHFQVNDPDLRTYIMHTIRTFYPKHMAETPSPWTEVRLRDCGGKPWNCPICKTTFSIRCVYPKGGDEPDGGPLDILLVSFRPITSKHLLAHPSDSRWLAQLEPSGAATRTADGRGITWCDDASCGTSKNRRKEALLIRMLEIGTQTYHMEPAHWPRSPGERSDWLWMAFRWFWTNDDGEDCQMRDLWRLNNQYENYLLQSIGVLAGRQRWGWTEAAAWHAAILHDHHNPEHAGSRPDRLVVDRLRGEMRKYKVYLKGERRSLREVLWEGVHKVMRIKQASEDHKSTGDSPDDVWLDSIGSS</sequence>
<dbReference type="SUPFAM" id="SSF81383">
    <property type="entry name" value="F-box domain"/>
    <property type="match status" value="1"/>
</dbReference>
<organism evidence="3 4">
    <name type="scientific">Apiospora arundinis</name>
    <dbReference type="NCBI Taxonomy" id="335852"/>
    <lineage>
        <taxon>Eukaryota</taxon>
        <taxon>Fungi</taxon>
        <taxon>Dikarya</taxon>
        <taxon>Ascomycota</taxon>
        <taxon>Pezizomycotina</taxon>
        <taxon>Sordariomycetes</taxon>
        <taxon>Xylariomycetidae</taxon>
        <taxon>Amphisphaeriales</taxon>
        <taxon>Apiosporaceae</taxon>
        <taxon>Apiospora</taxon>
    </lineage>
</organism>
<comment type="caution">
    <text evidence="3">The sequence shown here is derived from an EMBL/GenBank/DDBJ whole genome shotgun (WGS) entry which is preliminary data.</text>
</comment>
<dbReference type="Pfam" id="PF00646">
    <property type="entry name" value="F-box"/>
    <property type="match status" value="1"/>
</dbReference>
<dbReference type="PROSITE" id="PS50181">
    <property type="entry name" value="FBOX"/>
    <property type="match status" value="1"/>
</dbReference>